<dbReference type="OrthoDB" id="7108654at2759"/>
<sequence>MGTHTGTHIDAPYHFFPDGRKIDQIPLNEFIGEAVVIDLSHGLIPPDAHGNQARRKLKERYRITWDDLEPFSHGIQPGCILLINTGWSKAYYQTATYFHHPYIAPEVASILLWQGVRVVGVDTLSPDETLWPGVECGDDEFGFHETFLQAGGLIAENLTNLEELVEAKVNSVEEKWIVNLVPLNLAGADGSPVRAFAYNTKR</sequence>
<dbReference type="AlphaFoldDB" id="A0A067S9V1"/>
<dbReference type="InterPro" id="IPR037175">
    <property type="entry name" value="KFase_sf"/>
</dbReference>
<dbReference type="InterPro" id="IPR007325">
    <property type="entry name" value="KFase/CYL"/>
</dbReference>
<dbReference type="EMBL" id="KL142413">
    <property type="protein sequence ID" value="KDR67621.1"/>
    <property type="molecule type" value="Genomic_DNA"/>
</dbReference>
<evidence type="ECO:0000313" key="3">
    <source>
        <dbReference type="Proteomes" id="UP000027222"/>
    </source>
</evidence>
<protein>
    <recommendedName>
        <fullName evidence="4">Cyclase</fullName>
    </recommendedName>
</protein>
<evidence type="ECO:0000256" key="1">
    <source>
        <dbReference type="ARBA" id="ARBA00007865"/>
    </source>
</evidence>
<dbReference type="Pfam" id="PF04199">
    <property type="entry name" value="Cyclase"/>
    <property type="match status" value="1"/>
</dbReference>
<proteinExistence type="inferred from homology"/>
<dbReference type="STRING" id="685588.A0A067S9V1"/>
<comment type="similarity">
    <text evidence="1">Belongs to the Cyclase 1 superfamily.</text>
</comment>
<keyword evidence="3" id="KW-1185">Reference proteome</keyword>
<gene>
    <name evidence="2" type="ORF">GALMADRAFT_257846</name>
</gene>
<accession>A0A067S9V1</accession>
<name>A0A067S9V1_GALM3</name>
<dbReference type="Gene3D" id="3.50.30.50">
    <property type="entry name" value="Putative cyclase"/>
    <property type="match status" value="1"/>
</dbReference>
<reference evidence="3" key="1">
    <citation type="journal article" date="2014" name="Proc. Natl. Acad. Sci. U.S.A.">
        <title>Extensive sampling of basidiomycete genomes demonstrates inadequacy of the white-rot/brown-rot paradigm for wood decay fungi.</title>
        <authorList>
            <person name="Riley R."/>
            <person name="Salamov A.A."/>
            <person name="Brown D.W."/>
            <person name="Nagy L.G."/>
            <person name="Floudas D."/>
            <person name="Held B.W."/>
            <person name="Levasseur A."/>
            <person name="Lombard V."/>
            <person name="Morin E."/>
            <person name="Otillar R."/>
            <person name="Lindquist E.A."/>
            <person name="Sun H."/>
            <person name="LaButti K.M."/>
            <person name="Schmutz J."/>
            <person name="Jabbour D."/>
            <person name="Luo H."/>
            <person name="Baker S.E."/>
            <person name="Pisabarro A.G."/>
            <person name="Walton J.D."/>
            <person name="Blanchette R.A."/>
            <person name="Henrissat B."/>
            <person name="Martin F."/>
            <person name="Cullen D."/>
            <person name="Hibbett D.S."/>
            <person name="Grigoriev I.V."/>
        </authorList>
    </citation>
    <scope>NUCLEOTIDE SEQUENCE [LARGE SCALE GENOMIC DNA]</scope>
    <source>
        <strain evidence="3">CBS 339.88</strain>
    </source>
</reference>
<organism evidence="2 3">
    <name type="scientific">Galerina marginata (strain CBS 339.88)</name>
    <dbReference type="NCBI Taxonomy" id="685588"/>
    <lineage>
        <taxon>Eukaryota</taxon>
        <taxon>Fungi</taxon>
        <taxon>Dikarya</taxon>
        <taxon>Basidiomycota</taxon>
        <taxon>Agaricomycotina</taxon>
        <taxon>Agaricomycetes</taxon>
        <taxon>Agaricomycetidae</taxon>
        <taxon>Agaricales</taxon>
        <taxon>Agaricineae</taxon>
        <taxon>Strophariaceae</taxon>
        <taxon>Galerina</taxon>
    </lineage>
</organism>
<dbReference type="GO" id="GO:0019441">
    <property type="term" value="P:L-tryptophan catabolic process to kynurenine"/>
    <property type="evidence" value="ECO:0007669"/>
    <property type="project" value="InterPro"/>
</dbReference>
<dbReference type="PANTHER" id="PTHR31118:SF12">
    <property type="entry name" value="CYCLASE-LIKE PROTEIN 2"/>
    <property type="match status" value="1"/>
</dbReference>
<dbReference type="PANTHER" id="PTHR31118">
    <property type="entry name" value="CYCLASE-LIKE PROTEIN 2"/>
    <property type="match status" value="1"/>
</dbReference>
<evidence type="ECO:0000313" key="2">
    <source>
        <dbReference type="EMBL" id="KDR67621.1"/>
    </source>
</evidence>
<dbReference type="HOGENOM" id="CLU_030671_3_2_1"/>
<evidence type="ECO:0008006" key="4">
    <source>
        <dbReference type="Google" id="ProtNLM"/>
    </source>
</evidence>
<dbReference type="GO" id="GO:0004061">
    <property type="term" value="F:arylformamidase activity"/>
    <property type="evidence" value="ECO:0007669"/>
    <property type="project" value="InterPro"/>
</dbReference>
<dbReference type="Proteomes" id="UP000027222">
    <property type="component" value="Unassembled WGS sequence"/>
</dbReference>
<dbReference type="SUPFAM" id="SSF102198">
    <property type="entry name" value="Putative cyclase"/>
    <property type="match status" value="1"/>
</dbReference>